<keyword evidence="4" id="KW-1185">Reference proteome</keyword>
<name>A0ABU1Y8Q6_9FLAO</name>
<dbReference type="EMBL" id="JAVDWQ010000008">
    <property type="protein sequence ID" value="MDR7210615.1"/>
    <property type="molecule type" value="Genomic_DNA"/>
</dbReference>
<sequence length="355" mass="38666">MKNIKNRMLLKLCFLASISILLFTSCSNDSEDSSGKLEVTGISRSVVDDPLVDGDREVDVPTDIINAGNYYIIRGSGFATLKSISFNGLESYFNPTFVTDNVIVVSVDQKTPYYNEMDEMKIVTRSGTLKYTVAVRPPSPNIKGFPINPNPGDIITITGEYFLRPVVNFGETAVEPISSTLTEIKVKVPNDIQYKSLSVTNVSGTTVASQSLGSAIYDDAYTSLVSNNGLWRPATNHYDIAYDKDASQGTKCINWTSGPDWDGLWISIDGSKVDVSKYKAIRIRIKGEKAGSVNAIVNGNWGATASLKFGTGWTYFEILFSGVGNPTELTEITFQETGGFGGNNLFIDDIGLVLK</sequence>
<dbReference type="InterPro" id="IPR002909">
    <property type="entry name" value="IPT_dom"/>
</dbReference>
<dbReference type="InterPro" id="IPR014756">
    <property type="entry name" value="Ig_E-set"/>
</dbReference>
<comment type="caution">
    <text evidence="3">The sequence shown here is derived from an EMBL/GenBank/DDBJ whole genome shotgun (WGS) entry which is preliminary data.</text>
</comment>
<gene>
    <name evidence="3" type="ORF">J2W48_002565</name>
</gene>
<organism evidence="3 4">
    <name type="scientific">Flavobacterium piscis</name>
    <dbReference type="NCBI Taxonomy" id="1114874"/>
    <lineage>
        <taxon>Bacteria</taxon>
        <taxon>Pseudomonadati</taxon>
        <taxon>Bacteroidota</taxon>
        <taxon>Flavobacteriia</taxon>
        <taxon>Flavobacteriales</taxon>
        <taxon>Flavobacteriaceae</taxon>
        <taxon>Flavobacterium</taxon>
    </lineage>
</organism>
<evidence type="ECO:0000313" key="4">
    <source>
        <dbReference type="Proteomes" id="UP001269081"/>
    </source>
</evidence>
<dbReference type="Proteomes" id="UP001269081">
    <property type="component" value="Unassembled WGS sequence"/>
</dbReference>
<dbReference type="Pfam" id="PF01833">
    <property type="entry name" value="TIG"/>
    <property type="match status" value="1"/>
</dbReference>
<evidence type="ECO:0000256" key="1">
    <source>
        <dbReference type="SAM" id="SignalP"/>
    </source>
</evidence>
<dbReference type="SUPFAM" id="SSF49785">
    <property type="entry name" value="Galactose-binding domain-like"/>
    <property type="match status" value="1"/>
</dbReference>
<evidence type="ECO:0000313" key="3">
    <source>
        <dbReference type="EMBL" id="MDR7210615.1"/>
    </source>
</evidence>
<reference evidence="3 4" key="1">
    <citation type="submission" date="2023-07" db="EMBL/GenBank/DDBJ databases">
        <title>Sorghum-associated microbial communities from plants grown in Nebraska, USA.</title>
        <authorList>
            <person name="Schachtman D."/>
        </authorList>
    </citation>
    <scope>NUCLEOTIDE SEQUENCE [LARGE SCALE GENOMIC DNA]</scope>
    <source>
        <strain evidence="3 4">4129</strain>
    </source>
</reference>
<evidence type="ECO:0000259" key="2">
    <source>
        <dbReference type="Pfam" id="PF01833"/>
    </source>
</evidence>
<protein>
    <recommendedName>
        <fullName evidence="2">IPT/TIG domain-containing protein</fullName>
    </recommendedName>
</protein>
<dbReference type="InterPro" id="IPR008979">
    <property type="entry name" value="Galactose-bd-like_sf"/>
</dbReference>
<dbReference type="InterPro" id="IPR013783">
    <property type="entry name" value="Ig-like_fold"/>
</dbReference>
<dbReference type="SUPFAM" id="SSF81296">
    <property type="entry name" value="E set domains"/>
    <property type="match status" value="1"/>
</dbReference>
<keyword evidence="1" id="KW-0732">Signal</keyword>
<feature type="domain" description="IPT/TIG" evidence="2">
    <location>
        <begin position="148"/>
        <end position="204"/>
    </location>
</feature>
<dbReference type="RefSeq" id="WP_310281845.1">
    <property type="nucleotide sequence ID" value="NZ_JAVDWQ010000008.1"/>
</dbReference>
<dbReference type="PROSITE" id="PS51257">
    <property type="entry name" value="PROKAR_LIPOPROTEIN"/>
    <property type="match status" value="1"/>
</dbReference>
<feature type="chain" id="PRO_5045410352" description="IPT/TIG domain-containing protein" evidence="1">
    <location>
        <begin position="25"/>
        <end position="355"/>
    </location>
</feature>
<dbReference type="Gene3D" id="2.60.40.10">
    <property type="entry name" value="Immunoglobulins"/>
    <property type="match status" value="2"/>
</dbReference>
<proteinExistence type="predicted"/>
<feature type="signal peptide" evidence="1">
    <location>
        <begin position="1"/>
        <end position="24"/>
    </location>
</feature>
<accession>A0ABU1Y8Q6</accession>